<dbReference type="GO" id="GO:0098687">
    <property type="term" value="C:chromosomal region"/>
    <property type="evidence" value="ECO:0007669"/>
    <property type="project" value="UniProtKB-ARBA"/>
</dbReference>
<dbReference type="InterPro" id="IPR000504">
    <property type="entry name" value="RRM_dom"/>
</dbReference>
<keyword evidence="2 3" id="KW-0694">RNA-binding</keyword>
<evidence type="ECO:0000256" key="3">
    <source>
        <dbReference type="PROSITE-ProRule" id="PRU00176"/>
    </source>
</evidence>
<evidence type="ECO:0000256" key="4">
    <source>
        <dbReference type="SAM" id="MobiDB-lite"/>
    </source>
</evidence>
<protein>
    <recommendedName>
        <fullName evidence="5">RRM domain-containing protein</fullName>
    </recommendedName>
</protein>
<dbReference type="PANTHER" id="PTHR48026:SF14">
    <property type="entry name" value="HETEROGENEOUS NUCLEAR RIBONUCLEOPROTEIN A1"/>
    <property type="match status" value="1"/>
</dbReference>
<feature type="compositionally biased region" description="Low complexity" evidence="4">
    <location>
        <begin position="235"/>
        <end position="255"/>
    </location>
</feature>
<feature type="compositionally biased region" description="Gly residues" evidence="4">
    <location>
        <begin position="256"/>
        <end position="269"/>
    </location>
</feature>
<comment type="caution">
    <text evidence="6">The sequence shown here is derived from an EMBL/GenBank/DDBJ whole genome shotgun (WGS) entry which is preliminary data.</text>
</comment>
<proteinExistence type="predicted"/>
<evidence type="ECO:0000313" key="7">
    <source>
        <dbReference type="Proteomes" id="UP001558652"/>
    </source>
</evidence>
<evidence type="ECO:0000259" key="5">
    <source>
        <dbReference type="PROSITE" id="PS50102"/>
    </source>
</evidence>
<dbReference type="GO" id="GO:0003723">
    <property type="term" value="F:RNA binding"/>
    <property type="evidence" value="ECO:0007669"/>
    <property type="project" value="UniProtKB-UniRule"/>
</dbReference>
<feature type="compositionally biased region" description="Gly residues" evidence="4">
    <location>
        <begin position="188"/>
        <end position="219"/>
    </location>
</feature>
<feature type="non-terminal residue" evidence="6">
    <location>
        <position position="1"/>
    </location>
</feature>
<dbReference type="AlphaFoldDB" id="A0ABD0Y737"/>
<dbReference type="InterPro" id="IPR012677">
    <property type="entry name" value="Nucleotide-bd_a/b_plait_sf"/>
</dbReference>
<keyword evidence="1" id="KW-0677">Repeat</keyword>
<evidence type="ECO:0000256" key="2">
    <source>
        <dbReference type="ARBA" id="ARBA00022884"/>
    </source>
</evidence>
<feature type="domain" description="RRM" evidence="5">
    <location>
        <begin position="102"/>
        <end position="178"/>
    </location>
</feature>
<feature type="region of interest" description="Disordered" evidence="4">
    <location>
        <begin position="176"/>
        <end position="269"/>
    </location>
</feature>
<dbReference type="SMART" id="SM00360">
    <property type="entry name" value="RRM"/>
    <property type="match status" value="2"/>
</dbReference>
<reference evidence="6 7" key="1">
    <citation type="submission" date="2024-07" db="EMBL/GenBank/DDBJ databases">
        <title>Chromosome-level genome assembly of the water stick insect Ranatra chinensis (Heteroptera: Nepidae).</title>
        <authorList>
            <person name="Liu X."/>
        </authorList>
    </citation>
    <scope>NUCLEOTIDE SEQUENCE [LARGE SCALE GENOMIC DNA]</scope>
    <source>
        <strain evidence="6">Cailab_2021Rc</strain>
        <tissue evidence="6">Muscle</tissue>
    </source>
</reference>
<dbReference type="PANTHER" id="PTHR48026">
    <property type="entry name" value="HOMOLOGOUS TO DROSOPHILA SQD (SQUID) PROTEIN"/>
    <property type="match status" value="1"/>
</dbReference>
<evidence type="ECO:0000256" key="1">
    <source>
        <dbReference type="ARBA" id="ARBA00022737"/>
    </source>
</evidence>
<dbReference type="Proteomes" id="UP001558652">
    <property type="component" value="Unassembled WGS sequence"/>
</dbReference>
<dbReference type="InterPro" id="IPR035979">
    <property type="entry name" value="RBD_domain_sf"/>
</dbReference>
<dbReference type="PROSITE" id="PS50102">
    <property type="entry name" value="RRM"/>
    <property type="match status" value="2"/>
</dbReference>
<dbReference type="Gene3D" id="3.30.70.330">
    <property type="match status" value="2"/>
</dbReference>
<organism evidence="6 7">
    <name type="scientific">Ranatra chinensis</name>
    <dbReference type="NCBI Taxonomy" id="642074"/>
    <lineage>
        <taxon>Eukaryota</taxon>
        <taxon>Metazoa</taxon>
        <taxon>Ecdysozoa</taxon>
        <taxon>Arthropoda</taxon>
        <taxon>Hexapoda</taxon>
        <taxon>Insecta</taxon>
        <taxon>Pterygota</taxon>
        <taxon>Neoptera</taxon>
        <taxon>Paraneoptera</taxon>
        <taxon>Hemiptera</taxon>
        <taxon>Heteroptera</taxon>
        <taxon>Panheteroptera</taxon>
        <taxon>Nepomorpha</taxon>
        <taxon>Nepidae</taxon>
        <taxon>Ranatrinae</taxon>
        <taxon>Ranatra</taxon>
    </lineage>
</organism>
<feature type="domain" description="RRM" evidence="5">
    <location>
        <begin position="11"/>
        <end position="94"/>
    </location>
</feature>
<evidence type="ECO:0000313" key="6">
    <source>
        <dbReference type="EMBL" id="KAL1122464.1"/>
    </source>
</evidence>
<dbReference type="FunFam" id="3.30.70.330:FF:000040">
    <property type="entry name" value="Heterogeneous nuclear ribonucleoprotein A2/B1"/>
    <property type="match status" value="1"/>
</dbReference>
<dbReference type="SUPFAM" id="SSF54928">
    <property type="entry name" value="RNA-binding domain, RBD"/>
    <property type="match status" value="2"/>
</dbReference>
<gene>
    <name evidence="6" type="ORF">AAG570_002795</name>
</gene>
<dbReference type="Pfam" id="PF00076">
    <property type="entry name" value="RRM_1"/>
    <property type="match status" value="2"/>
</dbReference>
<dbReference type="EMBL" id="JBFDAA010000013">
    <property type="protein sequence ID" value="KAL1122464.1"/>
    <property type="molecule type" value="Genomic_DNA"/>
</dbReference>
<keyword evidence="7" id="KW-1185">Reference proteome</keyword>
<sequence length="269" mass="28636">QDNNPEAEQFRKLFIGGLDYRTTDDTLKSFYEQWGEIVDVVVMKHPTTNKSRGFGFVTYSSSQMVDQAMANRPHKIDGREVDSKRAVPRDESGRSDTNVNVKKLFVRGLKDQSEADLREYFSKYGTIVGIKIVTDKDSGNRKGYGFVEYTDYDPVDKALLYKNHSICGKSVTVRKALPKGGSGRESRGGGGRGSGGGSGRSSGGGARSSWGSGGGGDQWGGHSNSWNGGGGDNYGGPWESQSQGNWGSGNQSWGGSEQGYGGGGGGGGE</sequence>
<name>A0ABD0Y737_9HEMI</name>
<accession>A0ABD0Y737</accession>
<dbReference type="CDD" id="cd12578">
    <property type="entry name" value="RRM1_hnRNPA_like"/>
    <property type="match status" value="1"/>
</dbReference>